<dbReference type="Proteomes" id="UP000518300">
    <property type="component" value="Unassembled WGS sequence"/>
</dbReference>
<evidence type="ECO:0000313" key="1">
    <source>
        <dbReference type="EMBL" id="NMO19225.1"/>
    </source>
</evidence>
<dbReference type="Gene3D" id="3.40.390.10">
    <property type="entry name" value="Collagenase (Catalytic Domain)"/>
    <property type="match status" value="1"/>
</dbReference>
<reference evidence="1 2" key="1">
    <citation type="submission" date="2020-04" db="EMBL/GenBank/DDBJ databases">
        <title>Draft genome of Pyxidicoccus fallax type strain.</title>
        <authorList>
            <person name="Whitworth D.E."/>
        </authorList>
    </citation>
    <scope>NUCLEOTIDE SEQUENCE [LARGE SCALE GENOMIC DNA]</scope>
    <source>
        <strain evidence="1 2">DSM 14698</strain>
    </source>
</reference>
<name>A0A848LN03_9BACT</name>
<accession>A0A848LN03</accession>
<dbReference type="EMBL" id="JABBJJ010000174">
    <property type="protein sequence ID" value="NMO19225.1"/>
    <property type="molecule type" value="Genomic_DNA"/>
</dbReference>
<dbReference type="RefSeq" id="WP_169348478.1">
    <property type="nucleotide sequence ID" value="NZ_JABBJJ010000174.1"/>
</dbReference>
<evidence type="ECO:0000313" key="2">
    <source>
        <dbReference type="Proteomes" id="UP000518300"/>
    </source>
</evidence>
<dbReference type="InterPro" id="IPR024079">
    <property type="entry name" value="MetalloPept_cat_dom_sf"/>
</dbReference>
<dbReference type="SUPFAM" id="SSF55486">
    <property type="entry name" value="Metalloproteases ('zincins'), catalytic domain"/>
    <property type="match status" value="1"/>
</dbReference>
<sequence length="274" mass="30683">MMTAAMLLTLLGGAPSPSAEISPLQTYQQALSQPFDDERMERLLALLPRFGEFYVFEGDLLLTAKEVRAHLVAAATASGWDYGPELLVAVSAGQLDYWKDRATRELSYAVDRASFADEAEYQQVVRNMRAAAADWEAACESCGLSFTHRPEHDGAPSHERVRFIVRKVDAKGDFIAAGFYPSWEVERRLLLIDGSYFGTTANQVGVLRHELGHISGYRHEHIQGIKGCFKERGEWWPLTAYDPQSVMHYLCGKGGTLELKLSPTDIQGHQKLYR</sequence>
<proteinExistence type="predicted"/>
<organism evidence="1 2">
    <name type="scientific">Pyxidicoccus fallax</name>
    <dbReference type="NCBI Taxonomy" id="394095"/>
    <lineage>
        <taxon>Bacteria</taxon>
        <taxon>Pseudomonadati</taxon>
        <taxon>Myxococcota</taxon>
        <taxon>Myxococcia</taxon>
        <taxon>Myxococcales</taxon>
        <taxon>Cystobacterineae</taxon>
        <taxon>Myxococcaceae</taxon>
        <taxon>Pyxidicoccus</taxon>
    </lineage>
</organism>
<keyword evidence="2" id="KW-1185">Reference proteome</keyword>
<comment type="caution">
    <text evidence="1">The sequence shown here is derived from an EMBL/GenBank/DDBJ whole genome shotgun (WGS) entry which is preliminary data.</text>
</comment>
<dbReference type="GO" id="GO:0008237">
    <property type="term" value="F:metallopeptidase activity"/>
    <property type="evidence" value="ECO:0007669"/>
    <property type="project" value="InterPro"/>
</dbReference>
<protein>
    <recommendedName>
        <fullName evidence="3">Peptidase metallopeptidase domain-containing protein</fullName>
    </recommendedName>
</protein>
<evidence type="ECO:0008006" key="3">
    <source>
        <dbReference type="Google" id="ProtNLM"/>
    </source>
</evidence>
<dbReference type="AlphaFoldDB" id="A0A848LN03"/>
<gene>
    <name evidence="1" type="ORF">HG543_30795</name>
</gene>